<evidence type="ECO:0000256" key="1">
    <source>
        <dbReference type="SAM" id="Phobius"/>
    </source>
</evidence>
<evidence type="ECO:0000259" key="2">
    <source>
        <dbReference type="Pfam" id="PF13628"/>
    </source>
</evidence>
<dbReference type="Gene3D" id="1.20.1260.10">
    <property type="match status" value="1"/>
</dbReference>
<keyword evidence="1" id="KW-1133">Transmembrane helix</keyword>
<evidence type="ECO:0000313" key="3">
    <source>
        <dbReference type="EMBL" id="PSH64990.1"/>
    </source>
</evidence>
<dbReference type="RefSeq" id="WP_106663405.1">
    <property type="nucleotide sequence ID" value="NZ_PGGM01000003.1"/>
</dbReference>
<dbReference type="PANTHER" id="PTHR38593">
    <property type="entry name" value="BLR2558 PROTEIN"/>
    <property type="match status" value="1"/>
</dbReference>
<keyword evidence="1" id="KW-0472">Membrane</keyword>
<name>A0A2P7BEU3_9HYPH</name>
<organism evidence="3 4">
    <name type="scientific">Phyllobacterium sophorae</name>
    <dbReference type="NCBI Taxonomy" id="1520277"/>
    <lineage>
        <taxon>Bacteria</taxon>
        <taxon>Pseudomonadati</taxon>
        <taxon>Pseudomonadota</taxon>
        <taxon>Alphaproteobacteria</taxon>
        <taxon>Hyphomicrobiales</taxon>
        <taxon>Phyllobacteriaceae</taxon>
        <taxon>Phyllobacterium</taxon>
    </lineage>
</organism>
<proteinExistence type="predicted"/>
<dbReference type="EMBL" id="PGGM01000003">
    <property type="protein sequence ID" value="PSH64990.1"/>
    <property type="molecule type" value="Genomic_DNA"/>
</dbReference>
<dbReference type="Proteomes" id="UP000241764">
    <property type="component" value="Unassembled WGS sequence"/>
</dbReference>
<keyword evidence="1" id="KW-0812">Transmembrane</keyword>
<keyword evidence="4" id="KW-1185">Reference proteome</keyword>
<comment type="caution">
    <text evidence="3">The sequence shown here is derived from an EMBL/GenBank/DDBJ whole genome shotgun (WGS) entry which is preliminary data.</text>
</comment>
<sequence>MTLKVSAANSNRAPLITKPGLLGLLRSGWTMRAAVGFEKPSLSVKMKFSVVLLVAGIIALASAFATDAKITNRQQFGELATVANMFEVQSSELALKYAVDATTREFAKHMIADHSRAGEDIKAASEADKVAIPTQLDDHHQAKVDALAVAKGSDFDKAYLSQQLQAHQTSLALFSVYCTSGEEGELKKFAARALPALTQHLAEVRKLN</sequence>
<dbReference type="Pfam" id="PF13628">
    <property type="entry name" value="DUF4142"/>
    <property type="match status" value="1"/>
</dbReference>
<protein>
    <recommendedName>
        <fullName evidence="2">DUF4142 domain-containing protein</fullName>
    </recommendedName>
</protein>
<gene>
    <name evidence="3" type="ORF">CU103_08055</name>
</gene>
<dbReference type="PANTHER" id="PTHR38593:SF1">
    <property type="entry name" value="BLR2558 PROTEIN"/>
    <property type="match status" value="1"/>
</dbReference>
<feature type="transmembrane region" description="Helical" evidence="1">
    <location>
        <begin position="48"/>
        <end position="66"/>
    </location>
</feature>
<dbReference type="OrthoDB" id="9101320at2"/>
<dbReference type="InterPro" id="IPR012347">
    <property type="entry name" value="Ferritin-like"/>
</dbReference>
<feature type="domain" description="DUF4142" evidence="2">
    <location>
        <begin position="73"/>
        <end position="207"/>
    </location>
</feature>
<dbReference type="AlphaFoldDB" id="A0A2P7BEU3"/>
<dbReference type="InterPro" id="IPR025419">
    <property type="entry name" value="DUF4142"/>
</dbReference>
<accession>A0A2P7BEU3</accession>
<reference evidence="4" key="1">
    <citation type="submission" date="2017-11" db="EMBL/GenBank/DDBJ databases">
        <authorList>
            <person name="Kuznetsova I."/>
            <person name="Sazanova A."/>
            <person name="Chirak E."/>
            <person name="Safronova V."/>
            <person name="Willems A."/>
        </authorList>
    </citation>
    <scope>NUCLEOTIDE SEQUENCE [LARGE SCALE GENOMIC DNA]</scope>
    <source>
        <strain evidence="4">CCBAU 03422</strain>
    </source>
</reference>
<evidence type="ECO:0000313" key="4">
    <source>
        <dbReference type="Proteomes" id="UP000241764"/>
    </source>
</evidence>